<dbReference type="PANTHER" id="PTHR12526">
    <property type="entry name" value="GLYCOSYLTRANSFERASE"/>
    <property type="match status" value="1"/>
</dbReference>
<dbReference type="RefSeq" id="WP_090038626.1">
    <property type="nucleotide sequence ID" value="NZ_FOKI01000003.1"/>
</dbReference>
<feature type="domain" description="Glycosyl transferase family 1" evidence="1">
    <location>
        <begin position="193"/>
        <end position="361"/>
    </location>
</feature>
<keyword evidence="4" id="KW-1185">Reference proteome</keyword>
<dbReference type="STRING" id="84698.SAMN04488528_100387"/>
<dbReference type="AlphaFoldDB" id="A0A1I0VXY3"/>
<evidence type="ECO:0000313" key="4">
    <source>
        <dbReference type="Proteomes" id="UP000198619"/>
    </source>
</evidence>
<proteinExistence type="predicted"/>
<organism evidence="3 4">
    <name type="scientific">Clostridium frigidicarnis</name>
    <dbReference type="NCBI Taxonomy" id="84698"/>
    <lineage>
        <taxon>Bacteria</taxon>
        <taxon>Bacillati</taxon>
        <taxon>Bacillota</taxon>
        <taxon>Clostridia</taxon>
        <taxon>Eubacteriales</taxon>
        <taxon>Clostridiaceae</taxon>
        <taxon>Clostridium</taxon>
    </lineage>
</organism>
<dbReference type="EMBL" id="FOKI01000003">
    <property type="protein sequence ID" value="SFA80773.1"/>
    <property type="molecule type" value="Genomic_DNA"/>
</dbReference>
<accession>A0A1I0VXY3</accession>
<evidence type="ECO:0000313" key="3">
    <source>
        <dbReference type="EMBL" id="SFA80773.1"/>
    </source>
</evidence>
<name>A0A1I0VXY3_9CLOT</name>
<dbReference type="GO" id="GO:0016757">
    <property type="term" value="F:glycosyltransferase activity"/>
    <property type="evidence" value="ECO:0007669"/>
    <property type="project" value="InterPro"/>
</dbReference>
<dbReference type="OrthoDB" id="9806653at2"/>
<dbReference type="CDD" id="cd03801">
    <property type="entry name" value="GT4_PimA-like"/>
    <property type="match status" value="1"/>
</dbReference>
<dbReference type="SUPFAM" id="SSF53756">
    <property type="entry name" value="UDP-Glycosyltransferase/glycogen phosphorylase"/>
    <property type="match status" value="1"/>
</dbReference>
<protein>
    <submittedName>
        <fullName evidence="3">Glycosyltransferase involved in cell wall bisynthesis</fullName>
    </submittedName>
</protein>
<reference evidence="3 4" key="1">
    <citation type="submission" date="2016-10" db="EMBL/GenBank/DDBJ databases">
        <authorList>
            <person name="de Groot N.N."/>
        </authorList>
    </citation>
    <scope>NUCLEOTIDE SEQUENCE [LARGE SCALE GENOMIC DNA]</scope>
    <source>
        <strain evidence="3 4">DSM 12271</strain>
    </source>
</reference>
<dbReference type="Pfam" id="PF00534">
    <property type="entry name" value="Glycos_transf_1"/>
    <property type="match status" value="1"/>
</dbReference>
<evidence type="ECO:0000259" key="1">
    <source>
        <dbReference type="Pfam" id="PF00534"/>
    </source>
</evidence>
<dbReference type="PANTHER" id="PTHR12526:SF630">
    <property type="entry name" value="GLYCOSYLTRANSFERASE"/>
    <property type="match status" value="1"/>
</dbReference>
<dbReference type="Pfam" id="PF13439">
    <property type="entry name" value="Glyco_transf_4"/>
    <property type="match status" value="1"/>
</dbReference>
<gene>
    <name evidence="3" type="ORF">SAMN04488528_100387</name>
</gene>
<feature type="domain" description="Glycosyltransferase subfamily 4-like N-terminal" evidence="2">
    <location>
        <begin position="15"/>
        <end position="181"/>
    </location>
</feature>
<keyword evidence="3" id="KW-0808">Transferase</keyword>
<dbReference type="InterPro" id="IPR001296">
    <property type="entry name" value="Glyco_trans_1"/>
</dbReference>
<dbReference type="Gene3D" id="3.40.50.2000">
    <property type="entry name" value="Glycogen Phosphorylase B"/>
    <property type="match status" value="2"/>
</dbReference>
<dbReference type="InterPro" id="IPR028098">
    <property type="entry name" value="Glyco_trans_4-like_N"/>
</dbReference>
<sequence length="384" mass="43902">MKNILYLHAGAELYGADIVLLQLMKNLNKEKYKLHIILPCDGPLVEEMKNIGAKVTVLEYPILRRKYFNPSGMIKYYKEFRDKSKKIKEYCLENKINVIHSNTMAVLLGSKVCKDLNLYHVWHIHEIITKPKMVNKFLCKVISKSADRVIAVSNAVKDHLLSTGYFNTTPVDVIYNGVDNEVFNENNETDYLKKHYDIKNDEVVVGMIGRVNAWKGQESFLEALNKVLPKYPKAIGIMVGGVFEGEDWRMEQLKKAVSESPVKDRIIVDDYRKDSKNLHCLFDIFVLPSVRPDPLPTVVLESMASGNAVIGYRHGGVMEMVKEEYNGLFADICDTSDLADKIEILLKNDDLRKSYGEHSAKRQRESFSLTSYVANFEKVYDSSK</sequence>
<evidence type="ECO:0000259" key="2">
    <source>
        <dbReference type="Pfam" id="PF13439"/>
    </source>
</evidence>
<dbReference type="Proteomes" id="UP000198619">
    <property type="component" value="Unassembled WGS sequence"/>
</dbReference>